<dbReference type="OrthoDB" id="9703256at2759"/>
<dbReference type="AlphaFoldDB" id="A0A9W2WED1"/>
<sequence>MDTIELQMPDENIDHEALHEALGSLYRDSMLIPASRGVAILATACMLQLDELIQQCGEVMKETVSPQTVCSYYYSAESYGLQNIRSMCLQWLLDNRMTQCSEELLREVSLDLMKEVIASSDLLVMEVEMDVYTMLKKWMFLQLQPTCRGLRSALLSDTNSWFARSRRESEGNPYLETEQGRAFVSVFQQLRELAYPLRDEQTRKLWPMDVYVSDRQGNSMRCGGQLRRDKQCSWRWEGLNFSWDPVVCYANQHIILRCSALNESCGFSVSLLWKRKVAFRLCQASLDSAGRSVFRKDTGYQMLSLREDEELQVLNLENQDVVFPIYLSCNFLYLYRQGHYPEGGPLQKSSEN</sequence>
<dbReference type="SMART" id="SM00875">
    <property type="entry name" value="BACK"/>
    <property type="match status" value="1"/>
</dbReference>
<proteinExistence type="predicted"/>
<evidence type="ECO:0000259" key="2">
    <source>
        <dbReference type="SMART" id="SM00875"/>
    </source>
</evidence>
<dbReference type="GeneID" id="112062687"/>
<dbReference type="PANTHER" id="PTHR23231:SF20">
    <property type="entry name" value="SIMILAR TO GERM CELL-LESS"/>
    <property type="match status" value="1"/>
</dbReference>
<keyword evidence="1" id="KW-0217">Developmental protein</keyword>
<feature type="domain" description="BACK" evidence="2">
    <location>
        <begin position="69"/>
        <end position="168"/>
    </location>
</feature>
<dbReference type="Gene3D" id="3.30.710.10">
    <property type="entry name" value="Potassium Channel Kv1.1, Chain A"/>
    <property type="match status" value="1"/>
</dbReference>
<dbReference type="InterPro" id="IPR043380">
    <property type="entry name" value="Gcl-like"/>
</dbReference>
<evidence type="ECO:0000313" key="4">
    <source>
        <dbReference type="RefSeq" id="XP_054937562.1"/>
    </source>
</evidence>
<dbReference type="KEGG" id="pcad:112062687"/>
<dbReference type="Pfam" id="PF00651">
    <property type="entry name" value="BTB"/>
    <property type="match status" value="1"/>
</dbReference>
<dbReference type="InterPro" id="IPR011333">
    <property type="entry name" value="SKP1/BTB/POZ_sf"/>
</dbReference>
<evidence type="ECO:0000313" key="3">
    <source>
        <dbReference type="Proteomes" id="UP000248484"/>
    </source>
</evidence>
<organism evidence="3 4">
    <name type="scientific">Physeter macrocephalus</name>
    <name type="common">Sperm whale</name>
    <name type="synonym">Physeter catodon</name>
    <dbReference type="NCBI Taxonomy" id="9755"/>
    <lineage>
        <taxon>Eukaryota</taxon>
        <taxon>Metazoa</taxon>
        <taxon>Chordata</taxon>
        <taxon>Craniata</taxon>
        <taxon>Vertebrata</taxon>
        <taxon>Euteleostomi</taxon>
        <taxon>Mammalia</taxon>
        <taxon>Eutheria</taxon>
        <taxon>Laurasiatheria</taxon>
        <taxon>Artiodactyla</taxon>
        <taxon>Whippomorpha</taxon>
        <taxon>Cetacea</taxon>
        <taxon>Odontoceti</taxon>
        <taxon>Physeteridae</taxon>
        <taxon>Physeter</taxon>
    </lineage>
</organism>
<keyword evidence="3" id="KW-1185">Reference proteome</keyword>
<dbReference type="Gene3D" id="1.25.40.420">
    <property type="match status" value="1"/>
</dbReference>
<dbReference type="Proteomes" id="UP000248484">
    <property type="component" value="Chromosome 21"/>
</dbReference>
<protein>
    <submittedName>
        <fullName evidence="4">Germ cell-less protein-like 1</fullName>
    </submittedName>
</protein>
<accession>A0A9W2WED1</accession>
<dbReference type="PANTHER" id="PTHR23231">
    <property type="entry name" value="GERM CELL-LESS PROTEIN"/>
    <property type="match status" value="1"/>
</dbReference>
<dbReference type="CDD" id="cd18495">
    <property type="entry name" value="BACK_GCL"/>
    <property type="match status" value="1"/>
</dbReference>
<gene>
    <name evidence="4" type="primary">LOC112062687</name>
</gene>
<dbReference type="SUPFAM" id="SSF54695">
    <property type="entry name" value="POZ domain"/>
    <property type="match status" value="1"/>
</dbReference>
<dbReference type="InterPro" id="IPR011705">
    <property type="entry name" value="BACK"/>
</dbReference>
<dbReference type="GO" id="GO:0005634">
    <property type="term" value="C:nucleus"/>
    <property type="evidence" value="ECO:0007669"/>
    <property type="project" value="TreeGrafter"/>
</dbReference>
<dbReference type="InterPro" id="IPR000210">
    <property type="entry name" value="BTB/POZ_dom"/>
</dbReference>
<dbReference type="GO" id="GO:0007281">
    <property type="term" value="P:germ cell development"/>
    <property type="evidence" value="ECO:0007669"/>
    <property type="project" value="InterPro"/>
</dbReference>
<evidence type="ECO:0000256" key="1">
    <source>
        <dbReference type="ARBA" id="ARBA00022473"/>
    </source>
</evidence>
<reference evidence="4" key="1">
    <citation type="submission" date="2025-08" db="UniProtKB">
        <authorList>
            <consortium name="RefSeq"/>
        </authorList>
    </citation>
    <scope>IDENTIFICATION</scope>
    <source>
        <tissue evidence="4">Muscle</tissue>
    </source>
</reference>
<dbReference type="Pfam" id="PF07707">
    <property type="entry name" value="BACK"/>
    <property type="match status" value="1"/>
</dbReference>
<dbReference type="RefSeq" id="XP_054937562.1">
    <property type="nucleotide sequence ID" value="XM_055081587.1"/>
</dbReference>
<name>A0A9W2WED1_PHYMC</name>